<gene>
    <name evidence="1" type="ORF">CEXT_97931</name>
</gene>
<sequence>MLVLERSLAQRMDWQEPDVIFEMWWFLNCRRFGEQRVVLRSMQEEEDVKDVDQNNYPCKKLSFEIKNRVIIACAVTYVQRRTMERWNHITVAGKNSNNIRDIRKSSTHEKHASLRKNDSLYRIELPVATHSDALRESTRLIRSQCRLAGSFQKETQLGGNDFRDKLRNGLLG</sequence>
<comment type="caution">
    <text evidence="1">The sequence shown here is derived from an EMBL/GenBank/DDBJ whole genome shotgun (WGS) entry which is preliminary data.</text>
</comment>
<evidence type="ECO:0000313" key="1">
    <source>
        <dbReference type="EMBL" id="GIY66133.1"/>
    </source>
</evidence>
<dbReference type="EMBL" id="BPLR01014081">
    <property type="protein sequence ID" value="GIY66133.1"/>
    <property type="molecule type" value="Genomic_DNA"/>
</dbReference>
<proteinExistence type="predicted"/>
<dbReference type="Proteomes" id="UP001054945">
    <property type="component" value="Unassembled WGS sequence"/>
</dbReference>
<organism evidence="1 2">
    <name type="scientific">Caerostris extrusa</name>
    <name type="common">Bark spider</name>
    <name type="synonym">Caerostris bankana</name>
    <dbReference type="NCBI Taxonomy" id="172846"/>
    <lineage>
        <taxon>Eukaryota</taxon>
        <taxon>Metazoa</taxon>
        <taxon>Ecdysozoa</taxon>
        <taxon>Arthropoda</taxon>
        <taxon>Chelicerata</taxon>
        <taxon>Arachnida</taxon>
        <taxon>Araneae</taxon>
        <taxon>Araneomorphae</taxon>
        <taxon>Entelegynae</taxon>
        <taxon>Araneoidea</taxon>
        <taxon>Araneidae</taxon>
        <taxon>Caerostris</taxon>
    </lineage>
</organism>
<dbReference type="AlphaFoldDB" id="A0AAV4V7Z0"/>
<evidence type="ECO:0000313" key="2">
    <source>
        <dbReference type="Proteomes" id="UP001054945"/>
    </source>
</evidence>
<name>A0AAV4V7Z0_CAEEX</name>
<keyword evidence="2" id="KW-1185">Reference proteome</keyword>
<accession>A0AAV4V7Z0</accession>
<protein>
    <submittedName>
        <fullName evidence="1">Uncharacterized protein</fullName>
    </submittedName>
</protein>
<reference evidence="1 2" key="1">
    <citation type="submission" date="2021-06" db="EMBL/GenBank/DDBJ databases">
        <title>Caerostris extrusa draft genome.</title>
        <authorList>
            <person name="Kono N."/>
            <person name="Arakawa K."/>
        </authorList>
    </citation>
    <scope>NUCLEOTIDE SEQUENCE [LARGE SCALE GENOMIC DNA]</scope>
</reference>